<comment type="similarity">
    <text evidence="2">Belongs to the EamA transporter family.</text>
</comment>
<dbReference type="AlphaFoldDB" id="A0A8J3QFD9"/>
<keyword evidence="4 7" id="KW-1133">Transmembrane helix</keyword>
<reference evidence="9" key="1">
    <citation type="submission" date="2021-01" db="EMBL/GenBank/DDBJ databases">
        <title>Whole genome shotgun sequence of Rhizocola hellebori NBRC 109834.</title>
        <authorList>
            <person name="Komaki H."/>
            <person name="Tamura T."/>
        </authorList>
    </citation>
    <scope>NUCLEOTIDE SEQUENCE</scope>
    <source>
        <strain evidence="9">NBRC 109834</strain>
    </source>
</reference>
<evidence type="ECO:0000313" key="9">
    <source>
        <dbReference type="EMBL" id="GIH09002.1"/>
    </source>
</evidence>
<evidence type="ECO:0000256" key="6">
    <source>
        <dbReference type="SAM" id="MobiDB-lite"/>
    </source>
</evidence>
<sequence length="331" mass="34183">MLRERTIGAGLGLALISAAFFGTSGIFARSLTDAGWSVSAAVTIRIGVAALLLVIPTIVTMRGRWHALRRNLGMVTVYGLVAVAGCQVFFFNAVQTLSVGVALLLEYLGLILVVAWVWLRHGNRPRRLTIVGSVVALLGLFLILNLLGGTRLDPVGVLWGLGAAFGLATYFILSSKVDSELPPLAVASAGMGIGTLALVVLGFLGALPMHATFGSVSFTGRSMPWWVPVIGLSLIAAAISYVVGIAAARMLGPRLASFAGLTEVAFAVLFAWLLLGELPTAIQLLGGVFIVGGVILVRLDESRSAPPTPPSSAPAPASATPASPAPALRAG</sequence>
<dbReference type="PANTHER" id="PTHR32322:SF2">
    <property type="entry name" value="EAMA DOMAIN-CONTAINING PROTEIN"/>
    <property type="match status" value="1"/>
</dbReference>
<feature type="domain" description="EamA" evidence="8">
    <location>
        <begin position="156"/>
        <end position="297"/>
    </location>
</feature>
<feature type="transmembrane region" description="Helical" evidence="7">
    <location>
        <begin position="128"/>
        <end position="148"/>
    </location>
</feature>
<dbReference type="SUPFAM" id="SSF103481">
    <property type="entry name" value="Multidrug resistance efflux transporter EmrE"/>
    <property type="match status" value="2"/>
</dbReference>
<dbReference type="InterPro" id="IPR037185">
    <property type="entry name" value="EmrE-like"/>
</dbReference>
<feature type="domain" description="EamA" evidence="8">
    <location>
        <begin position="10"/>
        <end position="144"/>
    </location>
</feature>
<organism evidence="9 10">
    <name type="scientific">Rhizocola hellebori</name>
    <dbReference type="NCBI Taxonomy" id="1392758"/>
    <lineage>
        <taxon>Bacteria</taxon>
        <taxon>Bacillati</taxon>
        <taxon>Actinomycetota</taxon>
        <taxon>Actinomycetes</taxon>
        <taxon>Micromonosporales</taxon>
        <taxon>Micromonosporaceae</taxon>
        <taxon>Rhizocola</taxon>
    </lineage>
</organism>
<keyword evidence="5 7" id="KW-0472">Membrane</keyword>
<evidence type="ECO:0000256" key="3">
    <source>
        <dbReference type="ARBA" id="ARBA00022692"/>
    </source>
</evidence>
<dbReference type="InterPro" id="IPR000620">
    <property type="entry name" value="EamA_dom"/>
</dbReference>
<dbReference type="PANTHER" id="PTHR32322">
    <property type="entry name" value="INNER MEMBRANE TRANSPORTER"/>
    <property type="match status" value="1"/>
</dbReference>
<dbReference type="InterPro" id="IPR050638">
    <property type="entry name" value="AA-Vitamin_Transporters"/>
</dbReference>
<feature type="transmembrane region" description="Helical" evidence="7">
    <location>
        <begin position="154"/>
        <end position="173"/>
    </location>
</feature>
<evidence type="ECO:0000256" key="4">
    <source>
        <dbReference type="ARBA" id="ARBA00022989"/>
    </source>
</evidence>
<feature type="transmembrane region" description="Helical" evidence="7">
    <location>
        <begin position="97"/>
        <end position="119"/>
    </location>
</feature>
<dbReference type="RefSeq" id="WP_203912738.1">
    <property type="nucleotide sequence ID" value="NZ_BONY01000059.1"/>
</dbReference>
<dbReference type="EMBL" id="BONY01000059">
    <property type="protein sequence ID" value="GIH09002.1"/>
    <property type="molecule type" value="Genomic_DNA"/>
</dbReference>
<feature type="transmembrane region" description="Helical" evidence="7">
    <location>
        <begin position="255"/>
        <end position="275"/>
    </location>
</feature>
<feature type="region of interest" description="Disordered" evidence="6">
    <location>
        <begin position="303"/>
        <end position="331"/>
    </location>
</feature>
<evidence type="ECO:0000256" key="7">
    <source>
        <dbReference type="SAM" id="Phobius"/>
    </source>
</evidence>
<dbReference type="Pfam" id="PF00892">
    <property type="entry name" value="EamA"/>
    <property type="match status" value="2"/>
</dbReference>
<feature type="transmembrane region" description="Helical" evidence="7">
    <location>
        <begin position="185"/>
        <end position="205"/>
    </location>
</feature>
<accession>A0A8J3QFD9</accession>
<evidence type="ECO:0000256" key="1">
    <source>
        <dbReference type="ARBA" id="ARBA00004141"/>
    </source>
</evidence>
<feature type="transmembrane region" description="Helical" evidence="7">
    <location>
        <begin position="71"/>
        <end position="91"/>
    </location>
</feature>
<evidence type="ECO:0000259" key="8">
    <source>
        <dbReference type="Pfam" id="PF00892"/>
    </source>
</evidence>
<feature type="transmembrane region" description="Helical" evidence="7">
    <location>
        <begin position="38"/>
        <end position="59"/>
    </location>
</feature>
<evidence type="ECO:0000256" key="5">
    <source>
        <dbReference type="ARBA" id="ARBA00023136"/>
    </source>
</evidence>
<dbReference type="GO" id="GO:0016020">
    <property type="term" value="C:membrane"/>
    <property type="evidence" value="ECO:0007669"/>
    <property type="project" value="UniProtKB-SubCell"/>
</dbReference>
<protein>
    <recommendedName>
        <fullName evidence="8">EamA domain-containing protein</fullName>
    </recommendedName>
</protein>
<dbReference type="Proteomes" id="UP000612899">
    <property type="component" value="Unassembled WGS sequence"/>
</dbReference>
<proteinExistence type="inferred from homology"/>
<gene>
    <name evidence="9" type="ORF">Rhe02_70690</name>
</gene>
<comment type="subcellular location">
    <subcellularLocation>
        <location evidence="1">Membrane</location>
        <topology evidence="1">Multi-pass membrane protein</topology>
    </subcellularLocation>
</comment>
<evidence type="ECO:0000313" key="10">
    <source>
        <dbReference type="Proteomes" id="UP000612899"/>
    </source>
</evidence>
<comment type="caution">
    <text evidence="9">The sequence shown here is derived from an EMBL/GenBank/DDBJ whole genome shotgun (WGS) entry which is preliminary data.</text>
</comment>
<feature type="transmembrane region" description="Helical" evidence="7">
    <location>
        <begin position="225"/>
        <end position="248"/>
    </location>
</feature>
<feature type="transmembrane region" description="Helical" evidence="7">
    <location>
        <begin position="281"/>
        <end position="299"/>
    </location>
</feature>
<evidence type="ECO:0000256" key="2">
    <source>
        <dbReference type="ARBA" id="ARBA00007362"/>
    </source>
</evidence>
<feature type="compositionally biased region" description="Low complexity" evidence="6">
    <location>
        <begin position="314"/>
        <end position="331"/>
    </location>
</feature>
<name>A0A8J3QFD9_9ACTN</name>
<keyword evidence="3 7" id="KW-0812">Transmembrane</keyword>
<keyword evidence="10" id="KW-1185">Reference proteome</keyword>